<dbReference type="InterPro" id="IPR000403">
    <property type="entry name" value="PI3/4_kinase_cat_dom"/>
</dbReference>
<dbReference type="InterPro" id="IPR037518">
    <property type="entry name" value="MPN"/>
</dbReference>
<evidence type="ECO:0000256" key="7">
    <source>
        <dbReference type="ARBA" id="ARBA00022741"/>
    </source>
</evidence>
<keyword evidence="8" id="KW-0418">Kinase</keyword>
<dbReference type="PANTHER" id="PTHR12865:SF1">
    <property type="entry name" value="PHOSPHATIDYLINOSITOL 4-KINASE TYPE 2"/>
    <property type="match status" value="1"/>
</dbReference>
<evidence type="ECO:0000256" key="2">
    <source>
        <dbReference type="ARBA" id="ARBA00008568"/>
    </source>
</evidence>
<evidence type="ECO:0000256" key="11">
    <source>
        <dbReference type="ARBA" id="ARBA00023136"/>
    </source>
</evidence>
<feature type="domain" description="MPN" evidence="13">
    <location>
        <begin position="35"/>
        <end position="176"/>
    </location>
</feature>
<feature type="domain" description="PI3K/PI4K catalytic" evidence="14">
    <location>
        <begin position="617"/>
        <end position="1002"/>
    </location>
</feature>
<dbReference type="EC" id="2.7.1.67" evidence="4"/>
<dbReference type="InterPro" id="IPR024969">
    <property type="entry name" value="EIF3F/CSN6-like_C"/>
</dbReference>
<dbReference type="GO" id="GO:0005768">
    <property type="term" value="C:endosome"/>
    <property type="evidence" value="ECO:0007669"/>
    <property type="project" value="TreeGrafter"/>
</dbReference>
<dbReference type="GO" id="GO:0005838">
    <property type="term" value="C:proteasome regulatory particle"/>
    <property type="evidence" value="ECO:0007669"/>
    <property type="project" value="InterPro"/>
</dbReference>
<evidence type="ECO:0000313" key="15">
    <source>
        <dbReference type="Proteomes" id="UP000887561"/>
    </source>
</evidence>
<dbReference type="InterPro" id="IPR039756">
    <property type="entry name" value="Lsb6/PI4K2"/>
</dbReference>
<dbReference type="InterPro" id="IPR018936">
    <property type="entry name" value="PI3/4_kinase_CS"/>
</dbReference>
<feature type="region of interest" description="Disordered" evidence="12">
    <location>
        <begin position="546"/>
        <end position="569"/>
    </location>
</feature>
<evidence type="ECO:0000313" key="16">
    <source>
        <dbReference type="WBParaSite" id="scaffold3726_cov220.g7025"/>
    </source>
</evidence>
<dbReference type="GO" id="GO:0007030">
    <property type="term" value="P:Golgi organization"/>
    <property type="evidence" value="ECO:0007669"/>
    <property type="project" value="TreeGrafter"/>
</dbReference>
<dbReference type="Proteomes" id="UP000887561">
    <property type="component" value="Unplaced"/>
</dbReference>
<keyword evidence="10" id="KW-0647">Proteasome</keyword>
<dbReference type="WBParaSite" id="scaffold3726_cov220.g7025">
    <property type="protein sequence ID" value="scaffold3726_cov220.g7025"/>
    <property type="gene ID" value="scaffold3726_cov220.g7025"/>
</dbReference>
<dbReference type="GO" id="GO:0005802">
    <property type="term" value="C:trans-Golgi network"/>
    <property type="evidence" value="ECO:0007669"/>
    <property type="project" value="TreeGrafter"/>
</dbReference>
<proteinExistence type="inferred from homology"/>
<evidence type="ECO:0000256" key="8">
    <source>
        <dbReference type="ARBA" id="ARBA00022777"/>
    </source>
</evidence>
<dbReference type="CDD" id="cd08062">
    <property type="entry name" value="MPN_RPN7_8"/>
    <property type="match status" value="1"/>
</dbReference>
<keyword evidence="15" id="KW-1185">Reference proteome</keyword>
<feature type="region of interest" description="Disordered" evidence="12">
    <location>
        <begin position="316"/>
        <end position="364"/>
    </location>
</feature>
<evidence type="ECO:0000259" key="13">
    <source>
        <dbReference type="PROSITE" id="PS50249"/>
    </source>
</evidence>
<organism evidence="15 16">
    <name type="scientific">Meloidogyne javanica</name>
    <name type="common">Root-knot nematode worm</name>
    <dbReference type="NCBI Taxonomy" id="6303"/>
    <lineage>
        <taxon>Eukaryota</taxon>
        <taxon>Metazoa</taxon>
        <taxon>Ecdysozoa</taxon>
        <taxon>Nematoda</taxon>
        <taxon>Chromadorea</taxon>
        <taxon>Rhabditida</taxon>
        <taxon>Tylenchina</taxon>
        <taxon>Tylenchomorpha</taxon>
        <taxon>Tylenchoidea</taxon>
        <taxon>Meloidogynidae</taxon>
        <taxon>Meloidogyninae</taxon>
        <taxon>Meloidogyne</taxon>
        <taxon>Meloidogyne incognita group</taxon>
    </lineage>
</organism>
<evidence type="ECO:0000256" key="6">
    <source>
        <dbReference type="ARBA" id="ARBA00022679"/>
    </source>
</evidence>
<dbReference type="GO" id="GO:0005765">
    <property type="term" value="C:lysosomal membrane"/>
    <property type="evidence" value="ECO:0007669"/>
    <property type="project" value="TreeGrafter"/>
</dbReference>
<dbReference type="InterPro" id="IPR000555">
    <property type="entry name" value="JAMM/MPN+_dom"/>
</dbReference>
<reference evidence="16" key="1">
    <citation type="submission" date="2022-11" db="UniProtKB">
        <authorList>
            <consortium name="WormBaseParasite"/>
        </authorList>
    </citation>
    <scope>IDENTIFICATION</scope>
</reference>
<evidence type="ECO:0000256" key="12">
    <source>
        <dbReference type="SAM" id="MobiDB-lite"/>
    </source>
</evidence>
<dbReference type="PANTHER" id="PTHR12865">
    <property type="entry name" value="PHOSPHATIDYLINOSITOL 4-KINASE TYPE-II"/>
    <property type="match status" value="1"/>
</dbReference>
<evidence type="ECO:0000259" key="14">
    <source>
        <dbReference type="PROSITE" id="PS50290"/>
    </source>
</evidence>
<protein>
    <recommendedName>
        <fullName evidence="4">1-phosphatidylinositol 4-kinase</fullName>
        <ecNumber evidence="4">2.7.1.67</ecNumber>
    </recommendedName>
</protein>
<dbReference type="PROSITE" id="PS50249">
    <property type="entry name" value="MPN"/>
    <property type="match status" value="1"/>
</dbReference>
<dbReference type="SMART" id="SM00232">
    <property type="entry name" value="JAB_MPN"/>
    <property type="match status" value="1"/>
</dbReference>
<dbReference type="Pfam" id="PF01398">
    <property type="entry name" value="JAB"/>
    <property type="match status" value="1"/>
</dbReference>
<evidence type="ECO:0000256" key="10">
    <source>
        <dbReference type="ARBA" id="ARBA00022942"/>
    </source>
</evidence>
<feature type="compositionally biased region" description="Basic and acidic residues" evidence="12">
    <location>
        <begin position="316"/>
        <end position="349"/>
    </location>
</feature>
<feature type="compositionally biased region" description="Low complexity" evidence="12">
    <location>
        <begin position="463"/>
        <end position="480"/>
    </location>
</feature>
<dbReference type="GO" id="GO:0005886">
    <property type="term" value="C:plasma membrane"/>
    <property type="evidence" value="ECO:0007669"/>
    <property type="project" value="UniProtKB-SubCell"/>
</dbReference>
<evidence type="ECO:0000256" key="9">
    <source>
        <dbReference type="ARBA" id="ARBA00022840"/>
    </source>
</evidence>
<dbReference type="Pfam" id="PF13012">
    <property type="entry name" value="MitMem_reg"/>
    <property type="match status" value="1"/>
</dbReference>
<dbReference type="GO" id="GO:0008237">
    <property type="term" value="F:metallopeptidase activity"/>
    <property type="evidence" value="ECO:0007669"/>
    <property type="project" value="InterPro"/>
</dbReference>
<dbReference type="PROSITE" id="PS50290">
    <property type="entry name" value="PI3_4_KINASE_3"/>
    <property type="match status" value="1"/>
</dbReference>
<keyword evidence="7" id="KW-0547">Nucleotide-binding</keyword>
<sequence length="1095" mass="124354">MVPLPGQENANKETEKLKVSHCLSSVQANLPVNKVVVHPLVLLSVVDHFNRISKTQRVSRVVGVLLGSMGSDKTIDTSNSFAVPYDEDAEDSNVFFLDADYLEDMFGMFYKVAAKEKIVGWYHTGPKLCKNDILINEVIKRFVPNPILVIIQASQASHEQMNLGLPTDAYVEVQEVHDDGSPPIKTFEHVPCEIGAEEAEEVGVEHLLRDIKNSTAGTLSQRITNQFLGLVGFQHQLAKMALYAKRVVNKELPVNHSIIYHFQEILNLLPDVLSPDFVDAHNSMSNDQAMRIYLGNLARTVIALDDLIDNKLVLQRDEEKSEKKSDSEEKTKDESREKPTTSNGDHTKSEVSTTLHPLISDGKNISDPQIISKWMNEFLPRPEPPRFFRPLCNRLARQNQILQELEQKHHDNTKKIIEEAKRRMEMSIRQTRDEQKVQLKEKRKKIDKNVNKSSFPVKKMSTSDNQQNSNKKRSSSQLNSGHDEVVKIAKLRLFSDAVTYTRVPSMQENSTSDSVNTTLRLETDFNAESGDDETQVFIKSGNYKKEERTPLLPERSPTSREMSSPDEVGIRSERVNTLDSHHSDEEISRMCNEQYGTTIGTDFADNLAEAIRAINHEIYPERIAQGSSGSYFVKNLKREKIAVFKPKNEEPYGSLNPKWIKWLHKLFFPCCFGRSCLVPNQGYLSEAGASLVDQKLGLNVVPKTAVVSLAAPTFNYSRVDRAMTRTKERIRDRYPDIGRHFRRIGLPPKRGSFQLFVNGYQDAAYWLRQWELFPEMAPPTSVMSEFQLEFEKMVILDYLIRNTDRGNDNWLIKYEPVTVEGKIGDITSGLLGKTRDGTAPGTAMRLNEEINSHDDAKLIDLHEDNDEIEGADETLNDSAGWESVLMPNAKIAAIDNGLAFPFKHPDQWRAYPYQWVGLSIAQRPFSDEIVNKVLPLVDNTDFVRELGNDLRKIFEADKGFDKKTFAKQLSVIRGQMFNLREALRARKSPAQLVQMTPQYMIEIKRKKLRKFRKLVKNIKSSNSQITTTTELAPSTTNLNQSSGKIAGTSSSVPVNEAAIASEAMTTTEDEYENPKSWHNTFKQKVQTRSPFFVIW</sequence>
<feature type="region of interest" description="Disordered" evidence="12">
    <location>
        <begin position="426"/>
        <end position="481"/>
    </location>
</feature>
<dbReference type="Gene3D" id="3.40.140.10">
    <property type="entry name" value="Cytidine Deaminase, domain 2"/>
    <property type="match status" value="1"/>
</dbReference>
<keyword evidence="9" id="KW-0067">ATP-binding</keyword>
<evidence type="ECO:0000256" key="3">
    <source>
        <dbReference type="ARBA" id="ARBA00008941"/>
    </source>
</evidence>
<comment type="similarity">
    <text evidence="3">Belongs to the PI3/PI4-kinase family. Type II PI4K subfamily.</text>
</comment>
<name>A0A915ME62_MELJA</name>
<comment type="similarity">
    <text evidence="2">Belongs to the peptidase M67A family.</text>
</comment>
<keyword evidence="5" id="KW-1003">Cell membrane</keyword>
<feature type="compositionally biased region" description="Basic and acidic residues" evidence="12">
    <location>
        <begin position="426"/>
        <end position="440"/>
    </location>
</feature>
<evidence type="ECO:0000256" key="1">
    <source>
        <dbReference type="ARBA" id="ARBA00004236"/>
    </source>
</evidence>
<dbReference type="PROSITE" id="PS00916">
    <property type="entry name" value="PI3_4_KINASE_2"/>
    <property type="match status" value="1"/>
</dbReference>
<keyword evidence="11" id="KW-0472">Membrane</keyword>
<dbReference type="AlphaFoldDB" id="A0A915ME62"/>
<dbReference type="Pfam" id="PF00454">
    <property type="entry name" value="PI3_PI4_kinase"/>
    <property type="match status" value="1"/>
</dbReference>
<dbReference type="GO" id="GO:0007032">
    <property type="term" value="P:endosome organization"/>
    <property type="evidence" value="ECO:0007669"/>
    <property type="project" value="TreeGrafter"/>
</dbReference>
<dbReference type="InterPro" id="IPR033858">
    <property type="entry name" value="MPN_RPN7_8"/>
</dbReference>
<dbReference type="GO" id="GO:0005524">
    <property type="term" value="F:ATP binding"/>
    <property type="evidence" value="ECO:0007669"/>
    <property type="project" value="UniProtKB-KW"/>
</dbReference>
<keyword evidence="6" id="KW-0808">Transferase</keyword>
<comment type="subcellular location">
    <subcellularLocation>
        <location evidence="1">Cell membrane</location>
    </subcellularLocation>
</comment>
<accession>A0A915ME62</accession>
<dbReference type="GO" id="GO:0046854">
    <property type="term" value="P:phosphatidylinositol phosphate biosynthetic process"/>
    <property type="evidence" value="ECO:0007669"/>
    <property type="project" value="TreeGrafter"/>
</dbReference>
<evidence type="ECO:0000256" key="5">
    <source>
        <dbReference type="ARBA" id="ARBA00022475"/>
    </source>
</evidence>
<dbReference type="GO" id="GO:0004430">
    <property type="term" value="F:1-phosphatidylinositol 4-kinase activity"/>
    <property type="evidence" value="ECO:0007669"/>
    <property type="project" value="UniProtKB-EC"/>
</dbReference>
<evidence type="ECO:0000256" key="4">
    <source>
        <dbReference type="ARBA" id="ARBA00012169"/>
    </source>
</evidence>